<feature type="signal peptide" evidence="1">
    <location>
        <begin position="1"/>
        <end position="18"/>
    </location>
</feature>
<protein>
    <recommendedName>
        <fullName evidence="2">Outer membrane protein beta-barrel domain-containing protein</fullName>
    </recommendedName>
</protein>
<name>A0ABP7NK22_9BACT</name>
<feature type="domain" description="Outer membrane protein beta-barrel" evidence="2">
    <location>
        <begin position="211"/>
        <end position="363"/>
    </location>
</feature>
<organism evidence="3 4">
    <name type="scientific">Hymenobacter algoricola</name>
    <dbReference type="NCBI Taxonomy" id="486267"/>
    <lineage>
        <taxon>Bacteria</taxon>
        <taxon>Pseudomonadati</taxon>
        <taxon>Bacteroidota</taxon>
        <taxon>Cytophagia</taxon>
        <taxon>Cytophagales</taxon>
        <taxon>Hymenobacteraceae</taxon>
        <taxon>Hymenobacter</taxon>
    </lineage>
</organism>
<evidence type="ECO:0000256" key="1">
    <source>
        <dbReference type="SAM" id="SignalP"/>
    </source>
</evidence>
<keyword evidence="1" id="KW-0732">Signal</keyword>
<comment type="caution">
    <text evidence="3">The sequence shown here is derived from an EMBL/GenBank/DDBJ whole genome shotgun (WGS) entry which is preliminary data.</text>
</comment>
<keyword evidence="4" id="KW-1185">Reference proteome</keyword>
<dbReference type="InterPro" id="IPR025665">
    <property type="entry name" value="Beta-barrel_OMP_2"/>
</dbReference>
<accession>A0ABP7NK22</accession>
<dbReference type="RefSeq" id="WP_345115848.1">
    <property type="nucleotide sequence ID" value="NZ_BAABDH010000100.1"/>
</dbReference>
<reference evidence="4" key="1">
    <citation type="journal article" date="2019" name="Int. J. Syst. Evol. Microbiol.">
        <title>The Global Catalogue of Microorganisms (GCM) 10K type strain sequencing project: providing services to taxonomists for standard genome sequencing and annotation.</title>
        <authorList>
            <consortium name="The Broad Institute Genomics Platform"/>
            <consortium name="The Broad Institute Genome Sequencing Center for Infectious Disease"/>
            <person name="Wu L."/>
            <person name="Ma J."/>
        </authorList>
    </citation>
    <scope>NUCLEOTIDE SEQUENCE [LARGE SCALE GENOMIC DNA]</scope>
    <source>
        <strain evidence="4">JCM 17214</strain>
    </source>
</reference>
<dbReference type="Pfam" id="PF13568">
    <property type="entry name" value="OMP_b-brl_2"/>
    <property type="match status" value="1"/>
</dbReference>
<evidence type="ECO:0000259" key="2">
    <source>
        <dbReference type="Pfam" id="PF13568"/>
    </source>
</evidence>
<dbReference type="EMBL" id="BAABDH010000100">
    <property type="protein sequence ID" value="GAA3946779.1"/>
    <property type="molecule type" value="Genomic_DNA"/>
</dbReference>
<dbReference type="InterPro" id="IPR011250">
    <property type="entry name" value="OMP/PagP_B-barrel"/>
</dbReference>
<gene>
    <name evidence="3" type="ORF">GCM10022406_30760</name>
</gene>
<proteinExistence type="predicted"/>
<evidence type="ECO:0000313" key="4">
    <source>
        <dbReference type="Proteomes" id="UP001499909"/>
    </source>
</evidence>
<feature type="chain" id="PRO_5045750817" description="Outer membrane protein beta-barrel domain-containing protein" evidence="1">
    <location>
        <begin position="19"/>
        <end position="405"/>
    </location>
</feature>
<evidence type="ECO:0000313" key="3">
    <source>
        <dbReference type="EMBL" id="GAA3946779.1"/>
    </source>
</evidence>
<dbReference type="SUPFAM" id="SSF56925">
    <property type="entry name" value="OMPA-like"/>
    <property type="match status" value="1"/>
</dbReference>
<sequence length="405" mass="44295">MKQALLLFFFLVTISAQAQSDFRAGYVLPLSGDTLRGQVDYRGNTRNSRVCQFRSAASAPTTEYTPEQLRGYGISGGQQFLTTELPGKVPAKVFMQILVQGGLSIFHYTDADDKVFFFARKGAEALQPLVQRDTTISEYNKATRLETATRQRQYLYRNVLWSRMADCPAVQTTLPKVALVESQLIKVGLAYNKCVGSSQYAAAKPVTHYRYALLGGVYQSTVLSTDQAENEQVASSTRPTYGIGVEISPSSFSPRMTLLVQLLYLDQQYDKTYLAASTGGSSVMQIKRTVHIETTTFRVPLLARYAFGNRSIRPYLQAGAVPVFNVKRKAYRSDASALGPSCQDVPLRSYGFGVTAGAGVAFALGAHHGALIEVRADQLDNTSKSGRALVGMRGVTLLAGYTFGK</sequence>
<dbReference type="Proteomes" id="UP001499909">
    <property type="component" value="Unassembled WGS sequence"/>
</dbReference>